<keyword evidence="7" id="KW-1003">Cell membrane</keyword>
<comment type="caution">
    <text evidence="14">The sequence shown here is derived from an EMBL/GenBank/DDBJ whole genome shotgun (WGS) entry which is preliminary data.</text>
</comment>
<dbReference type="GO" id="GO:0005886">
    <property type="term" value="C:plasma membrane"/>
    <property type="evidence" value="ECO:0007669"/>
    <property type="project" value="UniProtKB-SubCell"/>
</dbReference>
<evidence type="ECO:0000256" key="4">
    <source>
        <dbReference type="ARBA" id="ARBA00020268"/>
    </source>
</evidence>
<feature type="transmembrane region" description="Helical" evidence="13">
    <location>
        <begin position="285"/>
        <end position="310"/>
    </location>
</feature>
<proteinExistence type="inferred from homology"/>
<keyword evidence="5" id="KW-0813">Transport</keyword>
<feature type="transmembrane region" description="Helical" evidence="13">
    <location>
        <begin position="390"/>
        <end position="415"/>
    </location>
</feature>
<dbReference type="InterPro" id="IPR002528">
    <property type="entry name" value="MATE_fam"/>
</dbReference>
<evidence type="ECO:0000313" key="14">
    <source>
        <dbReference type="EMBL" id="EHL16403.1"/>
    </source>
</evidence>
<dbReference type="GO" id="GO:0006811">
    <property type="term" value="P:monoatomic ion transport"/>
    <property type="evidence" value="ECO:0007669"/>
    <property type="project" value="UniProtKB-KW"/>
</dbReference>
<evidence type="ECO:0000256" key="9">
    <source>
        <dbReference type="ARBA" id="ARBA00022989"/>
    </source>
</evidence>
<dbReference type="Pfam" id="PF01554">
    <property type="entry name" value="MatE"/>
    <property type="match status" value="2"/>
</dbReference>
<dbReference type="RefSeq" id="WP_009525478.1">
    <property type="nucleotide sequence ID" value="NZ_JH414552.1"/>
</dbReference>
<keyword evidence="10" id="KW-0406">Ion transport</keyword>
<dbReference type="PIRSF" id="PIRSF006603">
    <property type="entry name" value="DinF"/>
    <property type="match status" value="1"/>
</dbReference>
<feature type="transmembrane region" description="Helical" evidence="13">
    <location>
        <begin position="201"/>
        <end position="222"/>
    </location>
</feature>
<dbReference type="HOGENOM" id="CLU_012893_5_0_9"/>
<feature type="transmembrane region" description="Helical" evidence="13">
    <location>
        <begin position="322"/>
        <end position="342"/>
    </location>
</feature>
<dbReference type="InterPro" id="IPR050222">
    <property type="entry name" value="MATE_MdtK"/>
</dbReference>
<organism evidence="14 15">
    <name type="scientific">Peptoanaerobacter stomatis</name>
    <dbReference type="NCBI Taxonomy" id="796937"/>
    <lineage>
        <taxon>Bacteria</taxon>
        <taxon>Bacillati</taxon>
        <taxon>Bacillota</taxon>
        <taxon>Clostridia</taxon>
        <taxon>Peptostreptococcales</taxon>
        <taxon>Filifactoraceae</taxon>
        <taxon>Peptoanaerobacter</taxon>
    </lineage>
</organism>
<dbReference type="Proteomes" id="UP000006437">
    <property type="component" value="Unassembled WGS sequence"/>
</dbReference>
<evidence type="ECO:0000256" key="13">
    <source>
        <dbReference type="SAM" id="Phobius"/>
    </source>
</evidence>
<dbReference type="PANTHER" id="PTHR43298">
    <property type="entry name" value="MULTIDRUG RESISTANCE PROTEIN NORM-RELATED"/>
    <property type="match status" value="1"/>
</dbReference>
<evidence type="ECO:0000256" key="3">
    <source>
        <dbReference type="ARBA" id="ARBA00010199"/>
    </source>
</evidence>
<evidence type="ECO:0000256" key="2">
    <source>
        <dbReference type="ARBA" id="ARBA00004651"/>
    </source>
</evidence>
<dbReference type="InterPro" id="IPR048279">
    <property type="entry name" value="MdtK-like"/>
</dbReference>
<evidence type="ECO:0000256" key="8">
    <source>
        <dbReference type="ARBA" id="ARBA00022692"/>
    </source>
</evidence>
<dbReference type="BioCyc" id="EBAC796937-HMP:GMGH-1247-MONOMER"/>
<comment type="subcellular location">
    <subcellularLocation>
        <location evidence="2">Cell membrane</location>
        <topology evidence="2">Multi-pass membrane protein</topology>
    </subcellularLocation>
</comment>
<feature type="transmembrane region" description="Helical" evidence="13">
    <location>
        <begin position="99"/>
        <end position="121"/>
    </location>
</feature>
<gene>
    <name evidence="14" type="ORF">HMPREF9629_01243</name>
</gene>
<dbReference type="PANTHER" id="PTHR43298:SF2">
    <property type="entry name" value="FMN_FAD EXPORTER YEEO-RELATED"/>
    <property type="match status" value="1"/>
</dbReference>
<dbReference type="GO" id="GO:0042910">
    <property type="term" value="F:xenobiotic transmembrane transporter activity"/>
    <property type="evidence" value="ECO:0007669"/>
    <property type="project" value="InterPro"/>
</dbReference>
<feature type="transmembrane region" description="Helical" evidence="13">
    <location>
        <begin position="421"/>
        <end position="441"/>
    </location>
</feature>
<name>G9WYJ2_9FIRM</name>
<dbReference type="NCBIfam" id="TIGR00797">
    <property type="entry name" value="matE"/>
    <property type="match status" value="1"/>
</dbReference>
<evidence type="ECO:0000256" key="1">
    <source>
        <dbReference type="ARBA" id="ARBA00003408"/>
    </source>
</evidence>
<dbReference type="AlphaFoldDB" id="G9WYJ2"/>
<reference evidence="14 15" key="1">
    <citation type="submission" date="2011-08" db="EMBL/GenBank/DDBJ databases">
        <title>The Genome Sequence of Eubacteriaceae bacterium ACC19a.</title>
        <authorList>
            <consortium name="The Broad Institute Genome Sequencing Platform"/>
            <person name="Earl A."/>
            <person name="Ward D."/>
            <person name="Feldgarden M."/>
            <person name="Gevers D."/>
            <person name="Sizova M."/>
            <person name="Hazen A."/>
            <person name="Epstein S."/>
            <person name="Young S.K."/>
            <person name="Zeng Q."/>
            <person name="Gargeya S."/>
            <person name="Fitzgerald M."/>
            <person name="Haas B."/>
            <person name="Abouelleil A."/>
            <person name="Alvarado L."/>
            <person name="Arachchi H.M."/>
            <person name="Berlin A."/>
            <person name="Brown A."/>
            <person name="Chapman S.B."/>
            <person name="Chen Z."/>
            <person name="Dunbar C."/>
            <person name="Freedman E."/>
            <person name="Gearin G."/>
            <person name="Gellesch M."/>
            <person name="Goldberg J."/>
            <person name="Griggs A."/>
            <person name="Gujja S."/>
            <person name="Heiman D."/>
            <person name="Howarth C."/>
            <person name="Larson L."/>
            <person name="Lui A."/>
            <person name="MacDonald P.J.P."/>
            <person name="Montmayeur A."/>
            <person name="Murphy C."/>
            <person name="Neiman D."/>
            <person name="Pearson M."/>
            <person name="Priest M."/>
            <person name="Roberts A."/>
            <person name="Saif S."/>
            <person name="Shea T."/>
            <person name="Shenoy N."/>
            <person name="Sisk P."/>
            <person name="Stolte C."/>
            <person name="Sykes S."/>
            <person name="Wortman J."/>
            <person name="Nusbaum C."/>
            <person name="Birren B."/>
        </authorList>
    </citation>
    <scope>NUCLEOTIDE SEQUENCE [LARGE SCALE GENOMIC DNA]</scope>
    <source>
        <strain evidence="14 15">ACC19a</strain>
    </source>
</reference>
<feature type="transmembrane region" description="Helical" evidence="13">
    <location>
        <begin position="61"/>
        <end position="87"/>
    </location>
</feature>
<keyword evidence="11 13" id="KW-0472">Membrane</keyword>
<comment type="similarity">
    <text evidence="3">Belongs to the multi antimicrobial extrusion (MATE) (TC 2.A.66.1) family.</text>
</comment>
<evidence type="ECO:0000313" key="15">
    <source>
        <dbReference type="Proteomes" id="UP000006437"/>
    </source>
</evidence>
<feature type="transmembrane region" description="Helical" evidence="13">
    <location>
        <begin position="362"/>
        <end position="383"/>
    </location>
</feature>
<evidence type="ECO:0000256" key="7">
    <source>
        <dbReference type="ARBA" id="ARBA00022475"/>
    </source>
</evidence>
<keyword evidence="8 13" id="KW-0812">Transmembrane</keyword>
<evidence type="ECO:0000256" key="10">
    <source>
        <dbReference type="ARBA" id="ARBA00023065"/>
    </source>
</evidence>
<evidence type="ECO:0000256" key="5">
    <source>
        <dbReference type="ARBA" id="ARBA00022448"/>
    </source>
</evidence>
<comment type="function">
    <text evidence="1">Multidrug efflux pump.</text>
</comment>
<feature type="transmembrane region" description="Helical" evidence="13">
    <location>
        <begin position="21"/>
        <end position="41"/>
    </location>
</feature>
<dbReference type="GO" id="GO:0015297">
    <property type="term" value="F:antiporter activity"/>
    <property type="evidence" value="ECO:0007669"/>
    <property type="project" value="UniProtKB-KW"/>
</dbReference>
<dbReference type="CDD" id="cd13138">
    <property type="entry name" value="MATE_yoeA_like"/>
    <property type="match status" value="1"/>
</dbReference>
<feature type="transmembrane region" description="Helical" evidence="13">
    <location>
        <begin position="174"/>
        <end position="195"/>
    </location>
</feature>
<evidence type="ECO:0000256" key="12">
    <source>
        <dbReference type="ARBA" id="ARBA00031636"/>
    </source>
</evidence>
<evidence type="ECO:0000256" key="6">
    <source>
        <dbReference type="ARBA" id="ARBA00022449"/>
    </source>
</evidence>
<dbReference type="EMBL" id="AFZE01000003">
    <property type="protein sequence ID" value="EHL16403.1"/>
    <property type="molecule type" value="Genomic_DNA"/>
</dbReference>
<sequence>MKQFIQKNNDLLLNGPISKGILLFVIPIFIGNLFQQLYNIVDSLIVGNYLGSSSLAAVSSSTALILLMIGFFDGLSIGSGVVIARYYGNKDIEKMQRTIHTCIGFALITGIVLTAVGIYFVPYILVLMDTPEHVLPESITYFRIYFMGSMFFVLYNMSSSILRSVGDSVTPLKFLMIASITNIILDYFLVGIMGYGVGAAAFATITSQFISAFLCINYLMKVNSDYKLHFSKIKIEKFYLKQILKNGIPAGIQGSIISLANVVVQSNVNHFGEYAVAGNGSYEKISGFTFLPITCFSLAISTFISQNLGAGNLERMKKGAKFSIFTGVLLAEFIGLIVYITIPYLMTFFTDDLRVISFGVRKARICAAFSCLLAFSHIMSGILRGLGRAYVPMFIMLTFWCIVRVTYLNIVVPIFPSIDTISWAYPITWSLSSLVYLIYYIRIKWEKL</sequence>
<keyword evidence="9 13" id="KW-1133">Transmembrane helix</keyword>
<keyword evidence="6" id="KW-0050">Antiport</keyword>
<feature type="transmembrane region" description="Helical" evidence="13">
    <location>
        <begin position="141"/>
        <end position="162"/>
    </location>
</feature>
<protein>
    <recommendedName>
        <fullName evidence="4">Probable multidrug resistance protein NorM</fullName>
    </recommendedName>
    <alternativeName>
        <fullName evidence="12">Multidrug-efflux transporter</fullName>
    </alternativeName>
</protein>
<feature type="transmembrane region" description="Helical" evidence="13">
    <location>
        <begin position="243"/>
        <end position="265"/>
    </location>
</feature>
<evidence type="ECO:0000256" key="11">
    <source>
        <dbReference type="ARBA" id="ARBA00023136"/>
    </source>
</evidence>
<accession>G9WYJ2</accession>